<dbReference type="Gene3D" id="2.170.300.10">
    <property type="entry name" value="Tie2 ligand-binding domain superfamily"/>
    <property type="match status" value="1"/>
</dbReference>
<dbReference type="KEGG" id="aju:106990035"/>
<feature type="domain" description="Laminin EGF-like" evidence="5">
    <location>
        <begin position="32"/>
        <end position="71"/>
    </location>
</feature>
<evidence type="ECO:0000256" key="2">
    <source>
        <dbReference type="ARBA" id="ARBA00022729"/>
    </source>
</evidence>
<protein>
    <submittedName>
        <fullName evidence="7">Multiple epidermal growth factor-like domains protein 6</fullName>
    </submittedName>
</protein>
<accession>A0A6J1ZIR3</accession>
<dbReference type="GeneID" id="106990035"/>
<organism evidence="6 7">
    <name type="scientific">Acinonyx jubatus</name>
    <name type="common">Cheetah</name>
    <dbReference type="NCBI Taxonomy" id="32536"/>
    <lineage>
        <taxon>Eukaryota</taxon>
        <taxon>Metazoa</taxon>
        <taxon>Chordata</taxon>
        <taxon>Craniata</taxon>
        <taxon>Vertebrata</taxon>
        <taxon>Euteleostomi</taxon>
        <taxon>Mammalia</taxon>
        <taxon>Eutheria</taxon>
        <taxon>Laurasiatheria</taxon>
        <taxon>Carnivora</taxon>
        <taxon>Feliformia</taxon>
        <taxon>Felidae</taxon>
        <taxon>Felinae</taxon>
        <taxon>Acinonyx</taxon>
    </lineage>
</organism>
<sequence length="192" mass="21074">MPLPWQPALSSQYCDCQVCPPGTYGKDCKQVCQCSAENEKCHPVTGRYTCLPGYHGNRCHLRCPEGTYDLNCQRMHKYLNGGSCDTVIGTYHCPPGFIGADCSQTCPEDHHGRDCVQPCSCGSGQCDPVTGRCQCPPGKMRARCQQGNNGCRVTLSVQALTKLHYESRCGAKEYNSMGIVYNTFFLNAALII</sequence>
<keyword evidence="6" id="KW-1185">Reference proteome</keyword>
<dbReference type="PANTHER" id="PTHR24043:SF8">
    <property type="entry name" value="EGF-LIKE DOMAIN-CONTAINING PROTEIN"/>
    <property type="match status" value="1"/>
</dbReference>
<keyword evidence="2" id="KW-0732">Signal</keyword>
<dbReference type="RefSeq" id="XP_026917276.1">
    <property type="nucleotide sequence ID" value="XM_027061475.2"/>
</dbReference>
<evidence type="ECO:0000313" key="6">
    <source>
        <dbReference type="Proteomes" id="UP001652583"/>
    </source>
</evidence>
<evidence type="ECO:0000256" key="1">
    <source>
        <dbReference type="ARBA" id="ARBA00022536"/>
    </source>
</evidence>
<dbReference type="InterPro" id="IPR002049">
    <property type="entry name" value="LE_dom"/>
</dbReference>
<dbReference type="PANTHER" id="PTHR24043">
    <property type="entry name" value="SCAVENGER RECEPTOR CLASS F"/>
    <property type="match status" value="1"/>
</dbReference>
<evidence type="ECO:0000256" key="4">
    <source>
        <dbReference type="ARBA" id="ARBA00023157"/>
    </source>
</evidence>
<keyword evidence="3" id="KW-0677">Repeat</keyword>
<reference evidence="7" key="1">
    <citation type="submission" date="2025-08" db="UniProtKB">
        <authorList>
            <consortium name="RefSeq"/>
        </authorList>
    </citation>
    <scope>IDENTIFICATION</scope>
    <source>
        <tissue evidence="7">Blood</tissue>
    </source>
</reference>
<keyword evidence="4" id="KW-1015">Disulfide bond</keyword>
<dbReference type="AlphaFoldDB" id="A0A6J1ZIR3"/>
<evidence type="ECO:0000313" key="7">
    <source>
        <dbReference type="RefSeq" id="XP_026917276.1"/>
    </source>
</evidence>
<evidence type="ECO:0000256" key="3">
    <source>
        <dbReference type="ARBA" id="ARBA00022737"/>
    </source>
</evidence>
<dbReference type="FunFam" id="2.170.300.10:FF:000041">
    <property type="entry name" value="Tyrosine protein kinase receptor tie-1, putative"/>
    <property type="match status" value="1"/>
</dbReference>
<keyword evidence="1" id="KW-0245">EGF-like domain</keyword>
<proteinExistence type="predicted"/>
<dbReference type="PRINTS" id="PR00011">
    <property type="entry name" value="EGFLAMININ"/>
</dbReference>
<gene>
    <name evidence="7" type="primary">LOC106990035</name>
</gene>
<evidence type="ECO:0000259" key="5">
    <source>
        <dbReference type="Pfam" id="PF00053"/>
    </source>
</evidence>
<dbReference type="GO" id="GO:0005044">
    <property type="term" value="F:scavenger receptor activity"/>
    <property type="evidence" value="ECO:0007669"/>
    <property type="project" value="InterPro"/>
</dbReference>
<name>A0A6J1ZIR3_ACIJB</name>
<dbReference type="Pfam" id="PF00053">
    <property type="entry name" value="EGF_laminin"/>
    <property type="match status" value="1"/>
</dbReference>
<dbReference type="Proteomes" id="UP001652583">
    <property type="component" value="Chromosome C2"/>
</dbReference>
<dbReference type="InterPro" id="IPR042635">
    <property type="entry name" value="MEGF10/SREC1/2-like"/>
</dbReference>